<accession>A0A2U2RJZ6</accession>
<dbReference type="Proteomes" id="UP000245590">
    <property type="component" value="Unassembled WGS sequence"/>
</dbReference>
<evidence type="ECO:0000256" key="1">
    <source>
        <dbReference type="SAM" id="MobiDB-lite"/>
    </source>
</evidence>
<evidence type="ECO:0000259" key="2">
    <source>
        <dbReference type="Pfam" id="PF00144"/>
    </source>
</evidence>
<dbReference type="InterPro" id="IPR001466">
    <property type="entry name" value="Beta-lactam-related"/>
</dbReference>
<feature type="region of interest" description="Disordered" evidence="1">
    <location>
        <begin position="484"/>
        <end position="507"/>
    </location>
</feature>
<dbReference type="SUPFAM" id="SSF56601">
    <property type="entry name" value="beta-lactamase/transpeptidase-like"/>
    <property type="match status" value="1"/>
</dbReference>
<organism evidence="3 4">
    <name type="scientific">Brachybacterium endophyticum</name>
    <dbReference type="NCBI Taxonomy" id="2182385"/>
    <lineage>
        <taxon>Bacteria</taxon>
        <taxon>Bacillati</taxon>
        <taxon>Actinomycetota</taxon>
        <taxon>Actinomycetes</taxon>
        <taxon>Micrococcales</taxon>
        <taxon>Dermabacteraceae</taxon>
        <taxon>Brachybacterium</taxon>
    </lineage>
</organism>
<keyword evidence="4" id="KW-1185">Reference proteome</keyword>
<feature type="domain" description="Beta-lactamase-related" evidence="2">
    <location>
        <begin position="25"/>
        <end position="378"/>
    </location>
</feature>
<dbReference type="PANTHER" id="PTHR46825:SF9">
    <property type="entry name" value="BETA-LACTAMASE-RELATED DOMAIN-CONTAINING PROTEIN"/>
    <property type="match status" value="1"/>
</dbReference>
<dbReference type="Pfam" id="PF00144">
    <property type="entry name" value="Beta-lactamase"/>
    <property type="match status" value="1"/>
</dbReference>
<dbReference type="OrthoDB" id="3863176at2"/>
<dbReference type="EMBL" id="QFKX01000003">
    <property type="protein sequence ID" value="PWH06166.1"/>
    <property type="molecule type" value="Genomic_DNA"/>
</dbReference>
<dbReference type="InterPro" id="IPR012338">
    <property type="entry name" value="Beta-lactam/transpept-like"/>
</dbReference>
<proteinExistence type="predicted"/>
<name>A0A2U2RJZ6_9MICO</name>
<sequence>MPVTASATPAASVIPEEVVATITSLADAAVSEHRTAGLVWAVVGGHDQDSAVLASGASGSRRLEGGRPAPGSAPMDRGTISRIASMTKSFTAAGVLRLREEGRLRLDDPIAQHVPEAAALSPATADSPVITVRDLLSMSAGLVTDNPWGDRQESMTREQFAAMIAKGLGHVHAPGTGFEYSNTGFALLGRLIDEVTGLPYDQYLTETFLVPLGMHDTSFSREHLDASRIATGHRLADRVDATRFEAVDFDEPGVYGAMAGLFSTVDDIATWVRFLAAADAPDAPGREQGLLSTASRREMQQIHRIQSTPALPAGQDGASPGFANVRGYGFGLVVERFPELGDVISHSGGYPGYGSFMVWHRDSGVGVVVLANSKYAPATPVAMSVLRTLDDQVPGLLAARLPSAAPRTLEAARAALDWLREGDDTLADVWFADNMDLDISREERRRRLASALERSGVSAADLDALTPQDADVLSRASVRWTLRGRADDDSGTGTGSGSGSGSGGTLHITLLMDPRADALIQSLDTVATAPAASGS</sequence>
<dbReference type="AlphaFoldDB" id="A0A2U2RJZ6"/>
<gene>
    <name evidence="3" type="ORF">DEO23_10220</name>
</gene>
<dbReference type="InterPro" id="IPR050491">
    <property type="entry name" value="AmpC-like"/>
</dbReference>
<dbReference type="RefSeq" id="WP_109275913.1">
    <property type="nucleotide sequence ID" value="NZ_QFKX01000003.1"/>
</dbReference>
<protein>
    <submittedName>
        <fullName evidence="3">Penicillin-binding protein</fullName>
    </submittedName>
</protein>
<evidence type="ECO:0000313" key="3">
    <source>
        <dbReference type="EMBL" id="PWH06166.1"/>
    </source>
</evidence>
<evidence type="ECO:0000313" key="4">
    <source>
        <dbReference type="Proteomes" id="UP000245590"/>
    </source>
</evidence>
<feature type="region of interest" description="Disordered" evidence="1">
    <location>
        <begin position="56"/>
        <end position="77"/>
    </location>
</feature>
<dbReference type="Gene3D" id="3.40.710.10">
    <property type="entry name" value="DD-peptidase/beta-lactamase superfamily"/>
    <property type="match status" value="1"/>
</dbReference>
<comment type="caution">
    <text evidence="3">The sequence shown here is derived from an EMBL/GenBank/DDBJ whole genome shotgun (WGS) entry which is preliminary data.</text>
</comment>
<feature type="compositionally biased region" description="Gly residues" evidence="1">
    <location>
        <begin position="492"/>
        <end position="504"/>
    </location>
</feature>
<dbReference type="PANTHER" id="PTHR46825">
    <property type="entry name" value="D-ALANYL-D-ALANINE-CARBOXYPEPTIDASE/ENDOPEPTIDASE AMPH"/>
    <property type="match status" value="1"/>
</dbReference>
<reference evidence="3 4" key="1">
    <citation type="submission" date="2018-05" db="EMBL/GenBank/DDBJ databases">
        <title>Brachybacterium sp. M1HQ-2T, whole genome shotgun sequence.</title>
        <authorList>
            <person name="Tuo L."/>
        </authorList>
    </citation>
    <scope>NUCLEOTIDE SEQUENCE [LARGE SCALE GENOMIC DNA]</scope>
    <source>
        <strain evidence="3 4">M1HQ-2</strain>
    </source>
</reference>